<dbReference type="Proteomes" id="UP000549617">
    <property type="component" value="Unassembled WGS sequence"/>
</dbReference>
<sequence>MMTPVMPPLSPALRQALDREMAAGERILWSAQPRANRLWGGFGIWLFAVPWTIFALVWESMALLPWMASSKTPDAVTWTFGIIMPLFGLPFIAVGIGMMLTPVRAMRRARNTVYALTSKRLMRLVEGRKASVSSVFTDRIGPIDRSENADGWGDLRIQTHSHVDSEGSRTTERFDMLGIPDVARLEKLIVDAQPR</sequence>
<feature type="transmembrane region" description="Helical" evidence="1">
    <location>
        <begin position="78"/>
        <end position="100"/>
    </location>
</feature>
<protein>
    <recommendedName>
        <fullName evidence="4">DUF304 domain-containing protein</fullName>
    </recommendedName>
</protein>
<evidence type="ECO:0008006" key="4">
    <source>
        <dbReference type="Google" id="ProtNLM"/>
    </source>
</evidence>
<dbReference type="EMBL" id="JACIJC010000006">
    <property type="protein sequence ID" value="MBB5687538.1"/>
    <property type="molecule type" value="Genomic_DNA"/>
</dbReference>
<name>A0A7W9AL49_9SPHN</name>
<keyword evidence="1" id="KW-0812">Transmembrane</keyword>
<keyword evidence="1" id="KW-1133">Transmembrane helix</keyword>
<evidence type="ECO:0000256" key="1">
    <source>
        <dbReference type="SAM" id="Phobius"/>
    </source>
</evidence>
<evidence type="ECO:0000313" key="2">
    <source>
        <dbReference type="EMBL" id="MBB5687538.1"/>
    </source>
</evidence>
<keyword evidence="1" id="KW-0472">Membrane</keyword>
<feature type="transmembrane region" description="Helical" evidence="1">
    <location>
        <begin position="38"/>
        <end position="58"/>
    </location>
</feature>
<proteinExistence type="predicted"/>
<accession>A0A7W9AL49</accession>
<reference evidence="2 3" key="1">
    <citation type="submission" date="2020-08" db="EMBL/GenBank/DDBJ databases">
        <title>Genomic Encyclopedia of Type Strains, Phase IV (KMG-IV): sequencing the most valuable type-strain genomes for metagenomic binning, comparative biology and taxonomic classification.</title>
        <authorList>
            <person name="Goeker M."/>
        </authorList>
    </citation>
    <scope>NUCLEOTIDE SEQUENCE [LARGE SCALE GENOMIC DNA]</scope>
    <source>
        <strain evidence="2 3">DSM 25079</strain>
    </source>
</reference>
<gene>
    <name evidence="2" type="ORF">FHS49_003580</name>
</gene>
<evidence type="ECO:0000313" key="3">
    <source>
        <dbReference type="Proteomes" id="UP000549617"/>
    </source>
</evidence>
<comment type="caution">
    <text evidence="2">The sequence shown here is derived from an EMBL/GenBank/DDBJ whole genome shotgun (WGS) entry which is preliminary data.</text>
</comment>
<dbReference type="AlphaFoldDB" id="A0A7W9AL49"/>
<dbReference type="RefSeq" id="WP_184021391.1">
    <property type="nucleotide sequence ID" value="NZ_JACIJC010000006.1"/>
</dbReference>
<keyword evidence="3" id="KW-1185">Reference proteome</keyword>
<organism evidence="2 3">
    <name type="scientific">Sphingobium boeckii</name>
    <dbReference type="NCBI Taxonomy" id="1082345"/>
    <lineage>
        <taxon>Bacteria</taxon>
        <taxon>Pseudomonadati</taxon>
        <taxon>Pseudomonadota</taxon>
        <taxon>Alphaproteobacteria</taxon>
        <taxon>Sphingomonadales</taxon>
        <taxon>Sphingomonadaceae</taxon>
        <taxon>Sphingobium</taxon>
    </lineage>
</organism>